<evidence type="ECO:0000313" key="1">
    <source>
        <dbReference type="EMBL" id="KNC26178.1"/>
    </source>
</evidence>
<dbReference type="AlphaFoldDB" id="A0A0L0C1E9"/>
<accession>A0A0L0C1E9</accession>
<gene>
    <name evidence="1" type="ORF">FF38_06702</name>
</gene>
<dbReference type="Proteomes" id="UP000037069">
    <property type="component" value="Unassembled WGS sequence"/>
</dbReference>
<protein>
    <submittedName>
        <fullName evidence="1">Uncharacterized protein</fullName>
    </submittedName>
</protein>
<sequence>MQAFSTWNNGISTLTGKPEGSCIVIKSFNLDTCGLAIVDIRSKMGKKCENQKERTLVLTFLGRPISRPFKSTSAVKYSCGVMTFLGELEPELLGLLLLDAATSSPPSELCSSFRFNFSLRQPHMPDLLRSKLIFSISILFVMTGALRRALTDPMGGGMATISPISELICSTITSWVS</sequence>
<comment type="caution">
    <text evidence="1">The sequence shown here is derived from an EMBL/GenBank/DDBJ whole genome shotgun (WGS) entry which is preliminary data.</text>
</comment>
<reference evidence="1 2" key="1">
    <citation type="journal article" date="2015" name="Nat. Commun.">
        <title>Lucilia cuprina genome unlocks parasitic fly biology to underpin future interventions.</title>
        <authorList>
            <person name="Anstead C.A."/>
            <person name="Korhonen P.K."/>
            <person name="Young N.D."/>
            <person name="Hall R.S."/>
            <person name="Jex A.R."/>
            <person name="Murali S.C."/>
            <person name="Hughes D.S."/>
            <person name="Lee S.F."/>
            <person name="Perry T."/>
            <person name="Stroehlein A.J."/>
            <person name="Ansell B.R."/>
            <person name="Breugelmans B."/>
            <person name="Hofmann A."/>
            <person name="Qu J."/>
            <person name="Dugan S."/>
            <person name="Lee S.L."/>
            <person name="Chao H."/>
            <person name="Dinh H."/>
            <person name="Han Y."/>
            <person name="Doddapaneni H.V."/>
            <person name="Worley K.C."/>
            <person name="Muzny D.M."/>
            <person name="Ioannidis P."/>
            <person name="Waterhouse R.M."/>
            <person name="Zdobnov E.M."/>
            <person name="James P.J."/>
            <person name="Bagnall N.H."/>
            <person name="Kotze A.C."/>
            <person name="Gibbs R.A."/>
            <person name="Richards S."/>
            <person name="Batterham P."/>
            <person name="Gasser R.B."/>
        </authorList>
    </citation>
    <scope>NUCLEOTIDE SEQUENCE [LARGE SCALE GENOMIC DNA]</scope>
    <source>
        <strain evidence="1 2">LS</strain>
        <tissue evidence="1">Full body</tissue>
    </source>
</reference>
<dbReference type="EMBL" id="JRES01001007">
    <property type="protein sequence ID" value="KNC26178.1"/>
    <property type="molecule type" value="Genomic_DNA"/>
</dbReference>
<name>A0A0L0C1E9_LUCCU</name>
<organism evidence="1 2">
    <name type="scientific">Lucilia cuprina</name>
    <name type="common">Green bottle fly</name>
    <name type="synonym">Australian sheep blowfly</name>
    <dbReference type="NCBI Taxonomy" id="7375"/>
    <lineage>
        <taxon>Eukaryota</taxon>
        <taxon>Metazoa</taxon>
        <taxon>Ecdysozoa</taxon>
        <taxon>Arthropoda</taxon>
        <taxon>Hexapoda</taxon>
        <taxon>Insecta</taxon>
        <taxon>Pterygota</taxon>
        <taxon>Neoptera</taxon>
        <taxon>Endopterygota</taxon>
        <taxon>Diptera</taxon>
        <taxon>Brachycera</taxon>
        <taxon>Muscomorpha</taxon>
        <taxon>Oestroidea</taxon>
        <taxon>Calliphoridae</taxon>
        <taxon>Luciliinae</taxon>
        <taxon>Lucilia</taxon>
    </lineage>
</organism>
<keyword evidence="2" id="KW-1185">Reference proteome</keyword>
<evidence type="ECO:0000313" key="2">
    <source>
        <dbReference type="Proteomes" id="UP000037069"/>
    </source>
</evidence>
<proteinExistence type="predicted"/>